<accession>A0AAN0RGX0</accession>
<dbReference type="AlphaFoldDB" id="A0AAN0RGX0"/>
<reference evidence="1 2" key="1">
    <citation type="journal article" date="2014" name="ISME J.">
        <title>Adaptation of an abundant Roseobacter RCA organism to pelagic systems revealed by genomic and transcriptomic analyses.</title>
        <authorList>
            <person name="Voget S."/>
            <person name="Wemheuer B."/>
            <person name="Brinkhoff T."/>
            <person name="Vollmers J."/>
            <person name="Dietrich S."/>
            <person name="Giebel H.A."/>
            <person name="Beardsley C."/>
            <person name="Sardemann C."/>
            <person name="Bakenhus I."/>
            <person name="Billerbeck S."/>
            <person name="Daniel R."/>
            <person name="Simon M."/>
        </authorList>
    </citation>
    <scope>NUCLEOTIDE SEQUENCE [LARGE SCALE GENOMIC DNA]</scope>
    <source>
        <strain evidence="1 2">RCA23</strain>
    </source>
</reference>
<sequence>MQIVYHIGAHCTDQDALHASLVKNKAALVQNQVALPHPRKYRNVIRENLQAMAKGARPDMSGEELLADILGDSDAERVILTNANFICVPNRIFEGGDFYALVVEKLQAFGSLFQGHDIELSLCMRDPGTFIPAAYGKSHGRSFQRFMAGAAPTVVQWSGLIHRMRTVLPNAQITAWCNEDTPFIWPKILRHLIGIDAEEPLKAGYDLIGSLLTEIGTQKMQNYFKANPPNSEKERQRVLAAFLEHYANPAAVEEEITLPGWTDDLLNRLSDLYDEDVNAIISRGDVEVIEPAL</sequence>
<dbReference type="EMBL" id="CP003984">
    <property type="protein sequence ID" value="AII85965.1"/>
    <property type="molecule type" value="Genomic_DNA"/>
</dbReference>
<evidence type="ECO:0000313" key="2">
    <source>
        <dbReference type="Proteomes" id="UP000028680"/>
    </source>
</evidence>
<proteinExistence type="predicted"/>
<keyword evidence="2" id="KW-1185">Reference proteome</keyword>
<name>A0AAN0RGX0_9RHOB</name>
<gene>
    <name evidence="1" type="ORF">RCA23_c04030</name>
</gene>
<organism evidence="1 2">
    <name type="scientific">Planktomarina temperata RCA23</name>
    <dbReference type="NCBI Taxonomy" id="666509"/>
    <lineage>
        <taxon>Bacteria</taxon>
        <taxon>Pseudomonadati</taxon>
        <taxon>Pseudomonadota</taxon>
        <taxon>Alphaproteobacteria</taxon>
        <taxon>Rhodobacterales</taxon>
        <taxon>Paracoccaceae</taxon>
        <taxon>Planktomarina</taxon>
    </lineage>
</organism>
<dbReference type="RefSeq" id="WP_052376981.1">
    <property type="nucleotide sequence ID" value="NZ_CP003984.1"/>
</dbReference>
<evidence type="ECO:0000313" key="1">
    <source>
        <dbReference type="EMBL" id="AII85965.1"/>
    </source>
</evidence>
<protein>
    <submittedName>
        <fullName evidence="1">Uncharacterized protein</fullName>
    </submittedName>
</protein>
<dbReference type="Proteomes" id="UP000028680">
    <property type="component" value="Chromosome"/>
</dbReference>
<dbReference type="KEGG" id="ptp:RCA23_c04030"/>